<evidence type="ECO:0000313" key="1">
    <source>
        <dbReference type="EMBL" id="KKN99080.1"/>
    </source>
</evidence>
<comment type="caution">
    <text evidence="1">The sequence shown here is derived from an EMBL/GenBank/DDBJ whole genome shotgun (WGS) entry which is preliminary data.</text>
</comment>
<sequence length="72" mass="8131">MKNKTEQRVTIDGIAKKLLPKVQEIQRELRGDLELLDYTKPNHVLPVGRATLTDLGRSLDDAERHLRGVVDG</sequence>
<dbReference type="EMBL" id="LAZR01000049">
    <property type="protein sequence ID" value="KKN99080.1"/>
    <property type="molecule type" value="Genomic_DNA"/>
</dbReference>
<accession>A0A0F9V1E2</accession>
<protein>
    <submittedName>
        <fullName evidence="1">Uncharacterized protein</fullName>
    </submittedName>
</protein>
<reference evidence="1" key="1">
    <citation type="journal article" date="2015" name="Nature">
        <title>Complex archaea that bridge the gap between prokaryotes and eukaryotes.</title>
        <authorList>
            <person name="Spang A."/>
            <person name="Saw J.H."/>
            <person name="Jorgensen S.L."/>
            <person name="Zaremba-Niedzwiedzka K."/>
            <person name="Martijn J."/>
            <person name="Lind A.E."/>
            <person name="van Eijk R."/>
            <person name="Schleper C."/>
            <person name="Guy L."/>
            <person name="Ettema T.J."/>
        </authorList>
    </citation>
    <scope>NUCLEOTIDE SEQUENCE</scope>
</reference>
<dbReference type="AlphaFoldDB" id="A0A0F9V1E2"/>
<gene>
    <name evidence="1" type="ORF">LCGC14_0143290</name>
</gene>
<organism evidence="1">
    <name type="scientific">marine sediment metagenome</name>
    <dbReference type="NCBI Taxonomy" id="412755"/>
    <lineage>
        <taxon>unclassified sequences</taxon>
        <taxon>metagenomes</taxon>
        <taxon>ecological metagenomes</taxon>
    </lineage>
</organism>
<proteinExistence type="predicted"/>
<name>A0A0F9V1E2_9ZZZZ</name>